<evidence type="ECO:0000313" key="1">
    <source>
        <dbReference type="EMBL" id="GAC98427.1"/>
    </source>
</evidence>
<proteinExistence type="predicted"/>
<dbReference type="EMBL" id="DF238820">
    <property type="protein sequence ID" value="GAC98427.1"/>
    <property type="molecule type" value="Genomic_DNA"/>
</dbReference>
<sequence length="102" mass="11372">MVLRWGLIVCVVRCESAYVTVLECGQRIARGVVQGRGEFLGHDSVRIFQVRILSFRAIVQVYFLALGGQCTGRLLQAAHRTVLANDVEAQHKCRRSLSSVDN</sequence>
<reference evidence="2" key="1">
    <citation type="journal article" date="2013" name="Genome Announc.">
        <title>Draft genome sequence of the basidiomycetous yeast-like fungus Pseudozyma hubeiensis SY62, which produces an abundant amount of the biosurfactant mannosylerythritol lipids.</title>
        <authorList>
            <person name="Konishi M."/>
            <person name="Hatada Y."/>
            <person name="Horiuchi J."/>
        </authorList>
    </citation>
    <scope>NUCLEOTIDE SEQUENCE [LARGE SCALE GENOMIC DNA]</scope>
    <source>
        <strain evidence="2">SY62</strain>
    </source>
</reference>
<dbReference type="RefSeq" id="XP_012192014.1">
    <property type="nucleotide sequence ID" value="XM_012336624.1"/>
</dbReference>
<gene>
    <name evidence="1" type="ORF">PHSY_006021</name>
</gene>
<organism evidence="1 2">
    <name type="scientific">Pseudozyma hubeiensis (strain SY62)</name>
    <name type="common">Yeast</name>
    <dbReference type="NCBI Taxonomy" id="1305764"/>
    <lineage>
        <taxon>Eukaryota</taxon>
        <taxon>Fungi</taxon>
        <taxon>Dikarya</taxon>
        <taxon>Basidiomycota</taxon>
        <taxon>Ustilaginomycotina</taxon>
        <taxon>Ustilaginomycetes</taxon>
        <taxon>Ustilaginales</taxon>
        <taxon>Ustilaginaceae</taxon>
        <taxon>Pseudozyma</taxon>
    </lineage>
</organism>
<name>R9PB25_PSEHS</name>
<keyword evidence="2" id="KW-1185">Reference proteome</keyword>
<evidence type="ECO:0000313" key="2">
    <source>
        <dbReference type="Proteomes" id="UP000014071"/>
    </source>
</evidence>
<accession>R9PB25</accession>
<dbReference type="AlphaFoldDB" id="R9PB25"/>
<protein>
    <submittedName>
        <fullName evidence="1">Uncharacterized protein</fullName>
    </submittedName>
</protein>
<dbReference type="GeneID" id="24111293"/>
<dbReference type="HOGENOM" id="CLU_2278685_0_0_1"/>
<dbReference type="Proteomes" id="UP000014071">
    <property type="component" value="Unassembled WGS sequence"/>
</dbReference>